<evidence type="ECO:0000313" key="1">
    <source>
        <dbReference type="EMBL" id="PWA23424.1"/>
    </source>
</evidence>
<protein>
    <submittedName>
        <fullName evidence="1">Uncharacterized protein</fullName>
    </submittedName>
</protein>
<reference evidence="1 2" key="1">
    <citation type="journal article" date="2018" name="G3 (Bethesda)">
        <title>A High-Quality Reference Genome for the Invasive Mosquitofish Gambusia affinis Using a Chicago Library.</title>
        <authorList>
            <person name="Hoffberg S.L."/>
            <person name="Troendle N.J."/>
            <person name="Glenn T.C."/>
            <person name="Mahmud O."/>
            <person name="Louha S."/>
            <person name="Chalopin D."/>
            <person name="Bennetzen J.L."/>
            <person name="Mauricio R."/>
        </authorList>
    </citation>
    <scope>NUCLEOTIDE SEQUENCE [LARGE SCALE GENOMIC DNA]</scope>
    <source>
        <strain evidence="1">NE01/NJP1002.9</strain>
        <tissue evidence="1">Muscle</tissue>
    </source>
</reference>
<evidence type="ECO:0000313" key="2">
    <source>
        <dbReference type="Proteomes" id="UP000250572"/>
    </source>
</evidence>
<feature type="non-terminal residue" evidence="1">
    <location>
        <position position="1"/>
    </location>
</feature>
<organism evidence="1 2">
    <name type="scientific">Gambusia affinis</name>
    <name type="common">Western mosquitofish</name>
    <name type="synonym">Heterandria affinis</name>
    <dbReference type="NCBI Taxonomy" id="33528"/>
    <lineage>
        <taxon>Eukaryota</taxon>
        <taxon>Metazoa</taxon>
        <taxon>Chordata</taxon>
        <taxon>Craniata</taxon>
        <taxon>Vertebrata</taxon>
        <taxon>Euteleostomi</taxon>
        <taxon>Actinopterygii</taxon>
        <taxon>Neopterygii</taxon>
        <taxon>Teleostei</taxon>
        <taxon>Neoteleostei</taxon>
        <taxon>Acanthomorphata</taxon>
        <taxon>Ovalentaria</taxon>
        <taxon>Atherinomorphae</taxon>
        <taxon>Cyprinodontiformes</taxon>
        <taxon>Poeciliidae</taxon>
        <taxon>Poeciliinae</taxon>
        <taxon>Gambusia</taxon>
    </lineage>
</organism>
<dbReference type="AlphaFoldDB" id="A0A315VKE4"/>
<feature type="non-terminal residue" evidence="1">
    <location>
        <position position="66"/>
    </location>
</feature>
<dbReference type="Proteomes" id="UP000250572">
    <property type="component" value="Unassembled WGS sequence"/>
</dbReference>
<keyword evidence="2" id="KW-1185">Reference proteome</keyword>
<accession>A0A315VKE4</accession>
<comment type="caution">
    <text evidence="1">The sequence shown here is derived from an EMBL/GenBank/DDBJ whole genome shotgun (WGS) entry which is preliminary data.</text>
</comment>
<sequence length="66" mass="7200">LLTADSCAVSTEEGRLPLLAERQHRGHCCISGLLLPFSSLHSPLNPSNPPLLSTHAPRLAHRLLRQ</sequence>
<name>A0A315VKE4_GAMAF</name>
<gene>
    <name evidence="1" type="ORF">CCH79_00005777</name>
</gene>
<dbReference type="EMBL" id="NHOQ01001578">
    <property type="protein sequence ID" value="PWA23424.1"/>
    <property type="molecule type" value="Genomic_DNA"/>
</dbReference>
<proteinExistence type="predicted"/>